<feature type="compositionally biased region" description="Low complexity" evidence="1">
    <location>
        <begin position="16"/>
        <end position="29"/>
    </location>
</feature>
<evidence type="ECO:0000313" key="3">
    <source>
        <dbReference type="Proteomes" id="UP000007305"/>
    </source>
</evidence>
<proteinExistence type="predicted"/>
<feature type="compositionally biased region" description="Gly residues" evidence="1">
    <location>
        <begin position="30"/>
        <end position="39"/>
    </location>
</feature>
<organism evidence="2 3">
    <name type="scientific">Zea mays</name>
    <name type="common">Maize</name>
    <dbReference type="NCBI Taxonomy" id="4577"/>
    <lineage>
        <taxon>Eukaryota</taxon>
        <taxon>Viridiplantae</taxon>
        <taxon>Streptophyta</taxon>
        <taxon>Embryophyta</taxon>
        <taxon>Tracheophyta</taxon>
        <taxon>Spermatophyta</taxon>
        <taxon>Magnoliopsida</taxon>
        <taxon>Liliopsida</taxon>
        <taxon>Poales</taxon>
        <taxon>Poaceae</taxon>
        <taxon>PACMAD clade</taxon>
        <taxon>Panicoideae</taxon>
        <taxon>Andropogonodae</taxon>
        <taxon>Andropogoneae</taxon>
        <taxon>Tripsacinae</taxon>
        <taxon>Zea</taxon>
    </lineage>
</organism>
<evidence type="ECO:0000256" key="1">
    <source>
        <dbReference type="SAM" id="MobiDB-lite"/>
    </source>
</evidence>
<dbReference type="Proteomes" id="UP000007305">
    <property type="component" value="Unassembled WGS sequence"/>
</dbReference>
<dbReference type="Gramene" id="Zm00001eb442810_T001">
    <property type="protein sequence ID" value="Zm00001eb442810_P001"/>
    <property type="gene ID" value="Zm00001eb442810"/>
</dbReference>
<evidence type="ECO:0000313" key="2">
    <source>
        <dbReference type="EnsemblPlants" id="Zm00001eb442810_P001"/>
    </source>
</evidence>
<dbReference type="PANTHER" id="PTHR47911:SF1">
    <property type="entry name" value="OS06G0664400 PROTEIN"/>
    <property type="match status" value="1"/>
</dbReference>
<dbReference type="InParanoid" id="A0A804RQV8"/>
<feature type="region of interest" description="Disordered" evidence="1">
    <location>
        <begin position="149"/>
        <end position="186"/>
    </location>
</feature>
<feature type="compositionally biased region" description="Polar residues" evidence="1">
    <location>
        <begin position="118"/>
        <end position="133"/>
    </location>
</feature>
<dbReference type="PANTHER" id="PTHR47911">
    <property type="entry name" value="HYDROXYPROLINE-RICH GLYCOPROTEIN-LIKE"/>
    <property type="match status" value="1"/>
</dbReference>
<accession>A0A804RQV8</accession>
<name>A0A804RQV8_MAIZE</name>
<keyword evidence="3" id="KW-1185">Reference proteome</keyword>
<reference evidence="2" key="1">
    <citation type="submission" date="2021-05" db="UniProtKB">
        <authorList>
            <consortium name="EnsemblPlants"/>
        </authorList>
    </citation>
    <scope>IDENTIFICATION</scope>
    <source>
        <strain evidence="2">cv. B73</strain>
    </source>
</reference>
<sequence>MRGIGAAAAARRHTPFLSSRALAFSSSSRSGGGDGGFGHGRGRGLPTAGQPRAPGRPISNDDDADPFSATAPVGRGRGEPEVPSSPGIPSFAVFSGVGRGRGRGSPLPPPPPPEDASKQPTLHQGLRQRSSALLSGAAEPRCFLLRAAAAPPAPDLRRRPRGPLDAAALRRISLRKRTGSSGAARR</sequence>
<dbReference type="EnsemblPlants" id="Zm00001eb442810_T001">
    <property type="protein sequence ID" value="Zm00001eb442810_P001"/>
    <property type="gene ID" value="Zm00001eb442810"/>
</dbReference>
<protein>
    <submittedName>
        <fullName evidence="2">Uncharacterized protein</fullName>
    </submittedName>
</protein>
<feature type="region of interest" description="Disordered" evidence="1">
    <location>
        <begin position="1"/>
        <end position="134"/>
    </location>
</feature>
<dbReference type="AlphaFoldDB" id="A0A804RQV8"/>
<feature type="compositionally biased region" description="Basic residues" evidence="1">
    <location>
        <begin position="172"/>
        <end position="186"/>
    </location>
</feature>